<protein>
    <recommendedName>
        <fullName evidence="4">Secreted protein</fullName>
    </recommendedName>
</protein>
<proteinExistence type="predicted"/>
<evidence type="ECO:0000313" key="2">
    <source>
        <dbReference type="EMBL" id="WAQ87182.1"/>
    </source>
</evidence>
<organism evidence="2 3">
    <name type="scientific">Puccinia triticina</name>
    <dbReference type="NCBI Taxonomy" id="208348"/>
    <lineage>
        <taxon>Eukaryota</taxon>
        <taxon>Fungi</taxon>
        <taxon>Dikarya</taxon>
        <taxon>Basidiomycota</taxon>
        <taxon>Pucciniomycotina</taxon>
        <taxon>Pucciniomycetes</taxon>
        <taxon>Pucciniales</taxon>
        <taxon>Pucciniaceae</taxon>
        <taxon>Puccinia</taxon>
    </lineage>
</organism>
<keyword evidence="3" id="KW-1185">Reference proteome</keyword>
<dbReference type="Proteomes" id="UP001164743">
    <property type="component" value="Chromosome 8A"/>
</dbReference>
<reference evidence="2" key="1">
    <citation type="submission" date="2022-10" db="EMBL/GenBank/DDBJ databases">
        <title>Puccinia triticina Genome sequencing and assembly.</title>
        <authorList>
            <person name="Li C."/>
        </authorList>
    </citation>
    <scope>NUCLEOTIDE SEQUENCE</scope>
    <source>
        <strain evidence="2">Pt15</strain>
    </source>
</reference>
<evidence type="ECO:0000256" key="1">
    <source>
        <dbReference type="SAM" id="MobiDB-lite"/>
    </source>
</evidence>
<dbReference type="EMBL" id="CP110428">
    <property type="protein sequence ID" value="WAQ87182.1"/>
    <property type="molecule type" value="Genomic_DNA"/>
</dbReference>
<evidence type="ECO:0008006" key="4">
    <source>
        <dbReference type="Google" id="ProtNLM"/>
    </source>
</evidence>
<feature type="region of interest" description="Disordered" evidence="1">
    <location>
        <begin position="37"/>
        <end position="70"/>
    </location>
</feature>
<sequence>MAALAISHFSLMHVHCFAPSHKPVVLVLNAPAITCEADEGAQEPPTKNKRDRPPGSFTRGRGCGSTLTADSELYDRGETETLLLLATASPRSRCTTKFKSLCIAHVAPTPD</sequence>
<gene>
    <name evidence="2" type="ORF">PtA15_8A83</name>
</gene>
<dbReference type="GeneID" id="77813149"/>
<evidence type="ECO:0000313" key="3">
    <source>
        <dbReference type="Proteomes" id="UP001164743"/>
    </source>
</evidence>
<accession>A0ABY7CT86</accession>
<name>A0ABY7CT86_9BASI</name>
<dbReference type="RefSeq" id="XP_053022737.1">
    <property type="nucleotide sequence ID" value="XM_053172255.1"/>
</dbReference>